<accession>A0ABP9PRB9</accession>
<evidence type="ECO:0000313" key="3">
    <source>
        <dbReference type="EMBL" id="GAA5149393.1"/>
    </source>
</evidence>
<gene>
    <name evidence="3" type="ORF">GCM10023321_13150</name>
</gene>
<feature type="domain" description="HTH marR-type" evidence="2">
    <location>
        <begin position="4"/>
        <end position="134"/>
    </location>
</feature>
<dbReference type="InterPro" id="IPR036390">
    <property type="entry name" value="WH_DNA-bd_sf"/>
</dbReference>
<evidence type="ECO:0000256" key="1">
    <source>
        <dbReference type="ARBA" id="ARBA00004496"/>
    </source>
</evidence>
<comment type="caution">
    <text evidence="3">The sequence shown here is derived from an EMBL/GenBank/DDBJ whole genome shotgun (WGS) entry which is preliminary data.</text>
</comment>
<dbReference type="InterPro" id="IPR000835">
    <property type="entry name" value="HTH_MarR-typ"/>
</dbReference>
<dbReference type="InterPro" id="IPR039422">
    <property type="entry name" value="MarR/SlyA-like"/>
</dbReference>
<dbReference type="PROSITE" id="PS50995">
    <property type="entry name" value="HTH_MARR_2"/>
    <property type="match status" value="1"/>
</dbReference>
<evidence type="ECO:0000259" key="2">
    <source>
        <dbReference type="PROSITE" id="PS50995"/>
    </source>
</evidence>
<dbReference type="InterPro" id="IPR036388">
    <property type="entry name" value="WH-like_DNA-bd_sf"/>
</dbReference>
<dbReference type="Proteomes" id="UP001428817">
    <property type="component" value="Unassembled WGS sequence"/>
</dbReference>
<name>A0ABP9PRB9_9PSEU</name>
<keyword evidence="4" id="KW-1185">Reference proteome</keyword>
<protein>
    <submittedName>
        <fullName evidence="3">MarR family transcriptional regulator</fullName>
    </submittedName>
</protein>
<comment type="subcellular location">
    <subcellularLocation>
        <location evidence="1">Cytoplasm</location>
    </subcellularLocation>
</comment>
<dbReference type="SUPFAM" id="SSF46785">
    <property type="entry name" value="Winged helix' DNA-binding domain"/>
    <property type="match status" value="1"/>
</dbReference>
<dbReference type="SMART" id="SM00347">
    <property type="entry name" value="HTH_MARR"/>
    <property type="match status" value="1"/>
</dbReference>
<dbReference type="PANTHER" id="PTHR33164">
    <property type="entry name" value="TRANSCRIPTIONAL REGULATOR, MARR FAMILY"/>
    <property type="match status" value="1"/>
</dbReference>
<organism evidence="3 4">
    <name type="scientific">Pseudonocardia eucalypti</name>
    <dbReference type="NCBI Taxonomy" id="648755"/>
    <lineage>
        <taxon>Bacteria</taxon>
        <taxon>Bacillati</taxon>
        <taxon>Actinomycetota</taxon>
        <taxon>Actinomycetes</taxon>
        <taxon>Pseudonocardiales</taxon>
        <taxon>Pseudonocardiaceae</taxon>
        <taxon>Pseudonocardia</taxon>
    </lineage>
</organism>
<proteinExistence type="predicted"/>
<dbReference type="Pfam" id="PF01047">
    <property type="entry name" value="MarR"/>
    <property type="match status" value="1"/>
</dbReference>
<dbReference type="PANTHER" id="PTHR33164:SF5">
    <property type="entry name" value="ORGANIC HYDROPEROXIDE RESISTANCE TRANSCRIPTIONAL REGULATOR"/>
    <property type="match status" value="1"/>
</dbReference>
<dbReference type="Gene3D" id="1.10.10.10">
    <property type="entry name" value="Winged helix-like DNA-binding domain superfamily/Winged helix DNA-binding domain"/>
    <property type="match status" value="1"/>
</dbReference>
<reference evidence="4" key="1">
    <citation type="journal article" date="2019" name="Int. J. Syst. Evol. Microbiol.">
        <title>The Global Catalogue of Microorganisms (GCM) 10K type strain sequencing project: providing services to taxonomists for standard genome sequencing and annotation.</title>
        <authorList>
            <consortium name="The Broad Institute Genomics Platform"/>
            <consortium name="The Broad Institute Genome Sequencing Center for Infectious Disease"/>
            <person name="Wu L."/>
            <person name="Ma J."/>
        </authorList>
    </citation>
    <scope>NUCLEOTIDE SEQUENCE [LARGE SCALE GENOMIC DNA]</scope>
    <source>
        <strain evidence="4">JCM 18303</strain>
    </source>
</reference>
<dbReference type="EMBL" id="BAABJP010000004">
    <property type="protein sequence ID" value="GAA5149393.1"/>
    <property type="molecule type" value="Genomic_DNA"/>
</dbReference>
<dbReference type="RefSeq" id="WP_185062860.1">
    <property type="nucleotide sequence ID" value="NZ_BAABJP010000004.1"/>
</dbReference>
<sequence>MGLEAQLYVALYTASRTMNSSYRPQLASLGLTHTQYLVMLVIWERGVVTVGELGDRLQLSSGTLSPLLARLERAGLISRRRSVDDVRSVEVRGTRVGLRLRLEAEGVPIAIARASGLTRTEVAELRDVLQMLTMRLQVADL</sequence>
<evidence type="ECO:0000313" key="4">
    <source>
        <dbReference type="Proteomes" id="UP001428817"/>
    </source>
</evidence>